<gene>
    <name evidence="2" type="ORF">NC653_037864</name>
</gene>
<protein>
    <submittedName>
        <fullName evidence="2">Uncharacterized protein</fullName>
    </submittedName>
</protein>
<comment type="caution">
    <text evidence="2">The sequence shown here is derived from an EMBL/GenBank/DDBJ whole genome shotgun (WGS) entry which is preliminary data.</text>
</comment>
<name>A0AAD6LFG2_9ROSI</name>
<accession>A0AAD6LFG2</accession>
<organism evidence="2 3">
    <name type="scientific">Populus alba x Populus x berolinensis</name>
    <dbReference type="NCBI Taxonomy" id="444605"/>
    <lineage>
        <taxon>Eukaryota</taxon>
        <taxon>Viridiplantae</taxon>
        <taxon>Streptophyta</taxon>
        <taxon>Embryophyta</taxon>
        <taxon>Tracheophyta</taxon>
        <taxon>Spermatophyta</taxon>
        <taxon>Magnoliopsida</taxon>
        <taxon>eudicotyledons</taxon>
        <taxon>Gunneridae</taxon>
        <taxon>Pentapetalae</taxon>
        <taxon>rosids</taxon>
        <taxon>fabids</taxon>
        <taxon>Malpighiales</taxon>
        <taxon>Salicaceae</taxon>
        <taxon>Saliceae</taxon>
        <taxon>Populus</taxon>
    </lineage>
</organism>
<evidence type="ECO:0000256" key="1">
    <source>
        <dbReference type="SAM" id="MobiDB-lite"/>
    </source>
</evidence>
<dbReference type="AlphaFoldDB" id="A0AAD6LFG2"/>
<proteinExistence type="predicted"/>
<sequence length="115" mass="12060">MGVGSVGSDKSVQESIDDKDVESIAATSTVNTSDGQGNHNSRPLNCVLHIYKNKGKETCNCKTNTGELCIPAGTVGDAEFLGGCYTVNEGTKGLLVEAALKEPGLLKQHRTTATY</sequence>
<dbReference type="Proteomes" id="UP001164929">
    <property type="component" value="Chromosome 17"/>
</dbReference>
<dbReference type="EMBL" id="JAQIZT010000017">
    <property type="protein sequence ID" value="KAJ6959633.1"/>
    <property type="molecule type" value="Genomic_DNA"/>
</dbReference>
<reference evidence="2" key="1">
    <citation type="journal article" date="2023" name="Mol. Ecol. Resour.">
        <title>Chromosome-level genome assembly of a triploid poplar Populus alba 'Berolinensis'.</title>
        <authorList>
            <person name="Chen S."/>
            <person name="Yu Y."/>
            <person name="Wang X."/>
            <person name="Wang S."/>
            <person name="Zhang T."/>
            <person name="Zhou Y."/>
            <person name="He R."/>
            <person name="Meng N."/>
            <person name="Wang Y."/>
            <person name="Liu W."/>
            <person name="Liu Z."/>
            <person name="Liu J."/>
            <person name="Guo Q."/>
            <person name="Huang H."/>
            <person name="Sederoff R.R."/>
            <person name="Wang G."/>
            <person name="Qu G."/>
            <person name="Chen S."/>
        </authorList>
    </citation>
    <scope>NUCLEOTIDE SEQUENCE</scope>
    <source>
        <strain evidence="2">SC-2020</strain>
    </source>
</reference>
<evidence type="ECO:0000313" key="2">
    <source>
        <dbReference type="EMBL" id="KAJ6959633.1"/>
    </source>
</evidence>
<evidence type="ECO:0000313" key="3">
    <source>
        <dbReference type="Proteomes" id="UP001164929"/>
    </source>
</evidence>
<feature type="region of interest" description="Disordered" evidence="1">
    <location>
        <begin position="1"/>
        <end position="41"/>
    </location>
</feature>
<feature type="compositionally biased region" description="Polar residues" evidence="1">
    <location>
        <begin position="25"/>
        <end position="41"/>
    </location>
</feature>
<keyword evidence="3" id="KW-1185">Reference proteome</keyword>